<feature type="compositionally biased region" description="Acidic residues" evidence="8">
    <location>
        <begin position="131"/>
        <end position="141"/>
    </location>
</feature>
<keyword evidence="10" id="KW-1185">Reference proteome</keyword>
<evidence type="ECO:0000256" key="6">
    <source>
        <dbReference type="ARBA" id="ARBA00023306"/>
    </source>
</evidence>
<keyword evidence="5 7" id="KW-0472">Membrane</keyword>
<feature type="compositionally biased region" description="Pro residues" evidence="8">
    <location>
        <begin position="142"/>
        <end position="154"/>
    </location>
</feature>
<dbReference type="AlphaFoldDB" id="A0A0S2FE46"/>
<organism evidence="9 10">
    <name type="scientific">Lysobacter antibioticus</name>
    <dbReference type="NCBI Taxonomy" id="84531"/>
    <lineage>
        <taxon>Bacteria</taxon>
        <taxon>Pseudomonadati</taxon>
        <taxon>Pseudomonadota</taxon>
        <taxon>Gammaproteobacteria</taxon>
        <taxon>Lysobacterales</taxon>
        <taxon>Lysobacteraceae</taxon>
        <taxon>Lysobacter</taxon>
    </lineage>
</organism>
<feature type="region of interest" description="Disordered" evidence="8">
    <location>
        <begin position="119"/>
        <end position="162"/>
    </location>
</feature>
<dbReference type="eggNOG" id="COG2919">
    <property type="taxonomic scope" value="Bacteria"/>
</dbReference>
<dbReference type="GO" id="GO:0032153">
    <property type="term" value="C:cell division site"/>
    <property type="evidence" value="ECO:0007669"/>
    <property type="project" value="UniProtKB-UniRule"/>
</dbReference>
<keyword evidence="2 7" id="KW-0132">Cell division</keyword>
<dbReference type="KEGG" id="laq:GLA29479_864"/>
<evidence type="ECO:0000256" key="2">
    <source>
        <dbReference type="ARBA" id="ARBA00022618"/>
    </source>
</evidence>
<name>A0A0S2FE46_LYSAN</name>
<dbReference type="KEGG" id="lab:LA76x_3703"/>
<gene>
    <name evidence="7" type="primary">ftsB</name>
    <name evidence="9" type="ORF">LA76x_3703</name>
</gene>
<evidence type="ECO:0000256" key="4">
    <source>
        <dbReference type="ARBA" id="ARBA00022989"/>
    </source>
</evidence>
<proteinExistence type="inferred from homology"/>
<keyword evidence="3 7" id="KW-0812">Transmembrane</keyword>
<reference evidence="9 10" key="1">
    <citation type="journal article" date="2015" name="BMC Genomics">
        <title>Comparative genomics and metabolic profiling of the genus Lysobacter.</title>
        <authorList>
            <person name="de Bruijn I."/>
            <person name="Cheng X."/>
            <person name="de Jager V."/>
            <person name="Exposito R.G."/>
            <person name="Watrous J."/>
            <person name="Patel N."/>
            <person name="Postma J."/>
            <person name="Dorrestein P.C."/>
            <person name="Kobayashi D."/>
            <person name="Raaijmakers J.M."/>
        </authorList>
    </citation>
    <scope>NUCLEOTIDE SEQUENCE [LARGE SCALE GENOMIC DNA]</scope>
    <source>
        <strain evidence="9 10">76</strain>
    </source>
</reference>
<keyword evidence="4 7" id="KW-1133">Transmembrane helix</keyword>
<keyword evidence="7" id="KW-0997">Cell inner membrane</keyword>
<comment type="similarity">
    <text evidence="7">Belongs to the FtsB family.</text>
</comment>
<dbReference type="OrthoDB" id="7061211at2"/>
<dbReference type="HAMAP" id="MF_00599">
    <property type="entry name" value="FtsB"/>
    <property type="match status" value="1"/>
</dbReference>
<keyword evidence="6 7" id="KW-0131">Cell cycle</keyword>
<evidence type="ECO:0000313" key="9">
    <source>
        <dbReference type="EMBL" id="ALN81825.1"/>
    </source>
</evidence>
<dbReference type="GO" id="GO:0030428">
    <property type="term" value="C:cell septum"/>
    <property type="evidence" value="ECO:0007669"/>
    <property type="project" value="TreeGrafter"/>
</dbReference>
<keyword evidence="1 7" id="KW-1003">Cell membrane</keyword>
<dbReference type="PATRIC" id="fig|84531.7.peg.859"/>
<dbReference type="NCBIfam" id="NF002058">
    <property type="entry name" value="PRK00888.1"/>
    <property type="match status" value="1"/>
</dbReference>
<dbReference type="GO" id="GO:0005886">
    <property type="term" value="C:plasma membrane"/>
    <property type="evidence" value="ECO:0007669"/>
    <property type="project" value="UniProtKB-SubCell"/>
</dbReference>
<dbReference type="InterPro" id="IPR023081">
    <property type="entry name" value="Cell_div_FtsB"/>
</dbReference>
<evidence type="ECO:0000256" key="8">
    <source>
        <dbReference type="SAM" id="MobiDB-lite"/>
    </source>
</evidence>
<dbReference type="GO" id="GO:0043093">
    <property type="term" value="P:FtsZ-dependent cytokinesis"/>
    <property type="evidence" value="ECO:0007669"/>
    <property type="project" value="UniProtKB-UniRule"/>
</dbReference>
<evidence type="ECO:0000256" key="3">
    <source>
        <dbReference type="ARBA" id="ARBA00022692"/>
    </source>
</evidence>
<evidence type="ECO:0000256" key="1">
    <source>
        <dbReference type="ARBA" id="ARBA00022475"/>
    </source>
</evidence>
<feature type="topological domain" description="Cytoplasmic" evidence="7">
    <location>
        <begin position="1"/>
        <end position="12"/>
    </location>
</feature>
<accession>A0A0S2FE46</accession>
<dbReference type="InterPro" id="IPR007060">
    <property type="entry name" value="FtsL/DivIC"/>
</dbReference>
<keyword evidence="7" id="KW-0175">Coiled coil</keyword>
<dbReference type="Pfam" id="PF04977">
    <property type="entry name" value="DivIC"/>
    <property type="match status" value="1"/>
</dbReference>
<comment type="subcellular location">
    <subcellularLocation>
        <location evidence="7">Cell inner membrane</location>
        <topology evidence="7">Single-pass type II membrane protein</topology>
    </subcellularLocation>
    <text evidence="7">Localizes to the division septum.</text>
</comment>
<evidence type="ECO:0000313" key="10">
    <source>
        <dbReference type="Proteomes" id="UP000060787"/>
    </source>
</evidence>
<comment type="function">
    <text evidence="7">Essential cell division protein. May link together the upstream cell division proteins, which are predominantly cytoplasmic, with the downstream cell division proteins, which are predominantly periplasmic.</text>
</comment>
<dbReference type="PANTHER" id="PTHR37485:SF1">
    <property type="entry name" value="CELL DIVISION PROTEIN FTSB"/>
    <property type="match status" value="1"/>
</dbReference>
<evidence type="ECO:0000256" key="5">
    <source>
        <dbReference type="ARBA" id="ARBA00023136"/>
    </source>
</evidence>
<evidence type="ECO:0000256" key="7">
    <source>
        <dbReference type="HAMAP-Rule" id="MF_00599"/>
    </source>
</evidence>
<dbReference type="EMBL" id="CP011129">
    <property type="protein sequence ID" value="ALN81825.1"/>
    <property type="molecule type" value="Genomic_DNA"/>
</dbReference>
<feature type="coiled-coil region" evidence="7">
    <location>
        <begin position="39"/>
        <end position="73"/>
    </location>
</feature>
<dbReference type="Proteomes" id="UP000060787">
    <property type="component" value="Chromosome"/>
</dbReference>
<protein>
    <recommendedName>
        <fullName evidence="7">Cell division protein FtsB</fullName>
    </recommendedName>
</protein>
<comment type="subunit">
    <text evidence="7">Part of a complex composed of FtsB, FtsL and FtsQ.</text>
</comment>
<dbReference type="STRING" id="84531.LA76x_3703"/>
<dbReference type="PANTHER" id="PTHR37485">
    <property type="entry name" value="CELL DIVISION PROTEIN FTSB"/>
    <property type="match status" value="1"/>
</dbReference>
<sequence>MVENTGKRWLSVLVLALLALLAFLQYRLWWAGGGSGGSVAALQAQVDGQTRENQGLQQRNDALAAEVEDLKSGEAAVEERARSELGMIKPGETFYRVVEAKPQAPGANAAAAVSAVQNGAVPGEQAAPEESSLEEQVDEPPSELPPPAPEPAPAPVREQPAH</sequence>
<feature type="topological domain" description="Periplasmic" evidence="7">
    <location>
        <begin position="32"/>
        <end position="162"/>
    </location>
</feature>